<comment type="caution">
    <text evidence="1">The sequence shown here is derived from an EMBL/GenBank/DDBJ whole genome shotgun (WGS) entry which is preliminary data.</text>
</comment>
<name>A0A9W7BTK4_9STRA</name>
<dbReference type="EMBL" id="BRXX01000139">
    <property type="protein sequence ID" value="GMH93502.1"/>
    <property type="molecule type" value="Genomic_DNA"/>
</dbReference>
<proteinExistence type="predicted"/>
<evidence type="ECO:0000313" key="1">
    <source>
        <dbReference type="EMBL" id="GMH93502.1"/>
    </source>
</evidence>
<accession>A0A9W7BTK4</accession>
<dbReference type="Proteomes" id="UP001165160">
    <property type="component" value="Unassembled WGS sequence"/>
</dbReference>
<keyword evidence="2" id="KW-1185">Reference proteome</keyword>
<organism evidence="1 2">
    <name type="scientific">Triparma verrucosa</name>
    <dbReference type="NCBI Taxonomy" id="1606542"/>
    <lineage>
        <taxon>Eukaryota</taxon>
        <taxon>Sar</taxon>
        <taxon>Stramenopiles</taxon>
        <taxon>Ochrophyta</taxon>
        <taxon>Bolidophyceae</taxon>
        <taxon>Parmales</taxon>
        <taxon>Triparmaceae</taxon>
        <taxon>Triparma</taxon>
    </lineage>
</organism>
<dbReference type="AlphaFoldDB" id="A0A9W7BTK4"/>
<gene>
    <name evidence="1" type="ORF">TrVE_jg509</name>
</gene>
<reference evidence="2" key="1">
    <citation type="journal article" date="2023" name="Commun. Biol.">
        <title>Genome analysis of Parmales, the sister group of diatoms, reveals the evolutionary specialization of diatoms from phago-mixotrophs to photoautotrophs.</title>
        <authorList>
            <person name="Ban H."/>
            <person name="Sato S."/>
            <person name="Yoshikawa S."/>
            <person name="Yamada K."/>
            <person name="Nakamura Y."/>
            <person name="Ichinomiya M."/>
            <person name="Sato N."/>
            <person name="Blanc-Mathieu R."/>
            <person name="Endo H."/>
            <person name="Kuwata A."/>
            <person name="Ogata H."/>
        </authorList>
    </citation>
    <scope>NUCLEOTIDE SEQUENCE [LARGE SCALE GENOMIC DNA]</scope>
    <source>
        <strain evidence="2">NIES 3699</strain>
    </source>
</reference>
<evidence type="ECO:0000313" key="2">
    <source>
        <dbReference type="Proteomes" id="UP001165160"/>
    </source>
</evidence>
<sequence length="164" mass="18485">MIGQGITPKLPYDELLKRIKELDLQPAQVLPPMIASKSSDANRLFFGKLEGEVLKEESYNNQDKSTINKAVKEVLTRHSASGSTIEWLFEHSCERLRMGERREDFDIDFEEFISGHYSLLLLCDHYSGLHGRTIELSEGQAFSDAVSNRGAGRATAYSSKVYNP</sequence>
<protein>
    <submittedName>
        <fullName evidence="1">Uncharacterized protein</fullName>
    </submittedName>
</protein>